<evidence type="ECO:0008006" key="3">
    <source>
        <dbReference type="Google" id="ProtNLM"/>
    </source>
</evidence>
<name>A0ABQ3X0T4_9ACTN</name>
<evidence type="ECO:0000313" key="1">
    <source>
        <dbReference type="EMBL" id="GID52064.1"/>
    </source>
</evidence>
<gene>
    <name evidence="1" type="ORF">Aco03nite_004680</name>
</gene>
<protein>
    <recommendedName>
        <fullName evidence="3">Antitoxin</fullName>
    </recommendedName>
</protein>
<comment type="caution">
    <text evidence="1">The sequence shown here is derived from an EMBL/GenBank/DDBJ whole genome shotgun (WGS) entry which is preliminary data.</text>
</comment>
<evidence type="ECO:0000313" key="2">
    <source>
        <dbReference type="Proteomes" id="UP000612282"/>
    </source>
</evidence>
<sequence length="49" mass="5393">MDFIIDVPDDVAAYLQRHGDPSAAVVEAVERLLGEQRADDDPIPRDTEA</sequence>
<dbReference type="Proteomes" id="UP000612282">
    <property type="component" value="Unassembled WGS sequence"/>
</dbReference>
<dbReference type="EMBL" id="BOMG01000008">
    <property type="protein sequence ID" value="GID52064.1"/>
    <property type="molecule type" value="Genomic_DNA"/>
</dbReference>
<reference evidence="1 2" key="1">
    <citation type="submission" date="2021-01" db="EMBL/GenBank/DDBJ databases">
        <title>Whole genome shotgun sequence of Actinoplanes couchii NBRC 106145.</title>
        <authorList>
            <person name="Komaki H."/>
            <person name="Tamura T."/>
        </authorList>
    </citation>
    <scope>NUCLEOTIDE SEQUENCE [LARGE SCALE GENOMIC DNA]</scope>
    <source>
        <strain evidence="1 2">NBRC 106145</strain>
    </source>
</reference>
<proteinExistence type="predicted"/>
<accession>A0ABQ3X0T4</accession>
<keyword evidence="2" id="KW-1185">Reference proteome</keyword>
<dbReference type="RefSeq" id="WP_203792931.1">
    <property type="nucleotide sequence ID" value="NZ_BAAAQE010000090.1"/>
</dbReference>
<organism evidence="1 2">
    <name type="scientific">Actinoplanes couchii</name>
    <dbReference type="NCBI Taxonomy" id="403638"/>
    <lineage>
        <taxon>Bacteria</taxon>
        <taxon>Bacillati</taxon>
        <taxon>Actinomycetota</taxon>
        <taxon>Actinomycetes</taxon>
        <taxon>Micromonosporales</taxon>
        <taxon>Micromonosporaceae</taxon>
        <taxon>Actinoplanes</taxon>
    </lineage>
</organism>